<evidence type="ECO:0000259" key="1">
    <source>
        <dbReference type="Pfam" id="PF02441"/>
    </source>
</evidence>
<dbReference type="GO" id="GO:0004633">
    <property type="term" value="F:phosphopantothenoylcysteine decarboxylase activity"/>
    <property type="evidence" value="ECO:0007669"/>
    <property type="project" value="TreeGrafter"/>
</dbReference>
<dbReference type="STRING" id="137265.SAMN05421684_2417"/>
<dbReference type="AlphaFoldDB" id="A0A1H3NYF6"/>
<dbReference type="Pfam" id="PF02441">
    <property type="entry name" value="Flavoprotein"/>
    <property type="match status" value="1"/>
</dbReference>
<dbReference type="InterPro" id="IPR036551">
    <property type="entry name" value="Flavin_trans-like"/>
</dbReference>
<dbReference type="SUPFAM" id="SSF52507">
    <property type="entry name" value="Homo-oligomeric flavin-containing Cys decarboxylases, HFCD"/>
    <property type="match status" value="1"/>
</dbReference>
<keyword evidence="3" id="KW-1185">Reference proteome</keyword>
<feature type="domain" description="Flavoprotein" evidence="1">
    <location>
        <begin position="4"/>
        <end position="135"/>
    </location>
</feature>
<proteinExistence type="predicted"/>
<organism evidence="2 3">
    <name type="scientific">Asanoa ishikariensis</name>
    <dbReference type="NCBI Taxonomy" id="137265"/>
    <lineage>
        <taxon>Bacteria</taxon>
        <taxon>Bacillati</taxon>
        <taxon>Actinomycetota</taxon>
        <taxon>Actinomycetes</taxon>
        <taxon>Micromonosporales</taxon>
        <taxon>Micromonosporaceae</taxon>
        <taxon>Asanoa</taxon>
    </lineage>
</organism>
<dbReference type="GO" id="GO:0071513">
    <property type="term" value="C:phosphopantothenoylcysteine decarboxylase complex"/>
    <property type="evidence" value="ECO:0007669"/>
    <property type="project" value="TreeGrafter"/>
</dbReference>
<dbReference type="PANTHER" id="PTHR14359">
    <property type="entry name" value="HOMO-OLIGOMERIC FLAVIN CONTAINING CYS DECARBOXYLASE FAMILY"/>
    <property type="match status" value="1"/>
</dbReference>
<dbReference type="GO" id="GO:0015937">
    <property type="term" value="P:coenzyme A biosynthetic process"/>
    <property type="evidence" value="ECO:0007669"/>
    <property type="project" value="TreeGrafter"/>
</dbReference>
<dbReference type="RefSeq" id="WP_090790168.1">
    <property type="nucleotide sequence ID" value="NZ_BOND01000026.1"/>
</dbReference>
<gene>
    <name evidence="2" type="ORF">SAMN05421684_2417</name>
</gene>
<accession>A0A1H3NYF6</accession>
<dbReference type="InterPro" id="IPR003382">
    <property type="entry name" value="Flavoprotein"/>
</dbReference>
<dbReference type="Proteomes" id="UP000199632">
    <property type="component" value="Unassembled WGS sequence"/>
</dbReference>
<evidence type="ECO:0000313" key="3">
    <source>
        <dbReference type="Proteomes" id="UP000199632"/>
    </source>
</evidence>
<dbReference type="Gene3D" id="3.40.50.1950">
    <property type="entry name" value="Flavin prenyltransferase-like"/>
    <property type="match status" value="1"/>
</dbReference>
<dbReference type="OrthoDB" id="161343at2"/>
<protein>
    <submittedName>
        <fullName evidence="2">Flavoprotein</fullName>
    </submittedName>
</protein>
<dbReference type="EMBL" id="FNQB01000001">
    <property type="protein sequence ID" value="SDY93595.1"/>
    <property type="molecule type" value="Genomic_DNA"/>
</dbReference>
<sequence length="188" mass="19832">MRGVLYAICCGSPVSRGVGRLVDLAKQRGWDVCVVTTPDGRKFVDVAALAGLTGHPVRSFYKNPGDPDVLPAADAIVVAPATVNTVNKWAVGIADTLALGLVVEAQGKGLPIVAMPFTNAAMGAHPAFRESMDRLRSWGITVLFGDEVLPLHPPGTGGDLVDVFPWQLALDALDTRLGGDHHVSLRFS</sequence>
<dbReference type="PANTHER" id="PTHR14359:SF6">
    <property type="entry name" value="PHOSPHOPANTOTHENOYLCYSTEINE DECARBOXYLASE"/>
    <property type="match status" value="1"/>
</dbReference>
<evidence type="ECO:0000313" key="2">
    <source>
        <dbReference type="EMBL" id="SDY93595.1"/>
    </source>
</evidence>
<reference evidence="3" key="1">
    <citation type="submission" date="2016-10" db="EMBL/GenBank/DDBJ databases">
        <authorList>
            <person name="Varghese N."/>
            <person name="Submissions S."/>
        </authorList>
    </citation>
    <scope>NUCLEOTIDE SEQUENCE [LARGE SCALE GENOMIC DNA]</scope>
    <source>
        <strain evidence="3">DSM 44718</strain>
    </source>
</reference>
<name>A0A1H3NYF6_9ACTN</name>
<dbReference type="GO" id="GO:0010181">
    <property type="term" value="F:FMN binding"/>
    <property type="evidence" value="ECO:0007669"/>
    <property type="project" value="TreeGrafter"/>
</dbReference>